<dbReference type="InterPro" id="IPR017907">
    <property type="entry name" value="Znf_RING_CS"/>
</dbReference>
<feature type="repeat" description="ANK" evidence="4">
    <location>
        <begin position="502"/>
        <end position="534"/>
    </location>
</feature>
<evidence type="ECO:0000256" key="4">
    <source>
        <dbReference type="PROSITE-ProRule" id="PRU00023"/>
    </source>
</evidence>
<dbReference type="PANTHER" id="PTHR46224">
    <property type="entry name" value="ANKYRIN REPEAT FAMILY PROTEIN"/>
    <property type="match status" value="1"/>
</dbReference>
<dbReference type="SUPFAM" id="SSF57850">
    <property type="entry name" value="RING/U-box"/>
    <property type="match status" value="1"/>
</dbReference>
<dbReference type="UniPathway" id="UPA00143"/>
<gene>
    <name evidence="9" type="ORF">EJB05_00060</name>
</gene>
<feature type="region of interest" description="Disordered" evidence="7">
    <location>
        <begin position="384"/>
        <end position="410"/>
    </location>
</feature>
<feature type="repeat" description="TPR" evidence="6">
    <location>
        <begin position="642"/>
        <end position="675"/>
    </location>
</feature>
<dbReference type="CDD" id="cd16745">
    <property type="entry name" value="RING-HC_AtRMA-like"/>
    <property type="match status" value="1"/>
</dbReference>
<evidence type="ECO:0000256" key="1">
    <source>
        <dbReference type="ARBA" id="ARBA00022723"/>
    </source>
</evidence>
<dbReference type="EMBL" id="RWGY01000002">
    <property type="protein sequence ID" value="TVU48786.1"/>
    <property type="molecule type" value="Genomic_DNA"/>
</dbReference>
<dbReference type="InterPro" id="IPR013083">
    <property type="entry name" value="Znf_RING/FYVE/PHD"/>
</dbReference>
<comment type="caution">
    <text evidence="9">The sequence shown here is derived from an EMBL/GenBank/DDBJ whole genome shotgun (WGS) entry which is preliminary data.</text>
</comment>
<dbReference type="Gene3D" id="1.25.40.20">
    <property type="entry name" value="Ankyrin repeat-containing domain"/>
    <property type="match status" value="1"/>
</dbReference>
<dbReference type="PANTHER" id="PTHR46224:SF25">
    <property type="entry name" value="OS12G0636100 PROTEIN"/>
    <property type="match status" value="1"/>
</dbReference>
<accession>A0A5J9WLI8</accession>
<organism evidence="9 10">
    <name type="scientific">Eragrostis curvula</name>
    <name type="common">weeping love grass</name>
    <dbReference type="NCBI Taxonomy" id="38414"/>
    <lineage>
        <taxon>Eukaryota</taxon>
        <taxon>Viridiplantae</taxon>
        <taxon>Streptophyta</taxon>
        <taxon>Embryophyta</taxon>
        <taxon>Tracheophyta</taxon>
        <taxon>Spermatophyta</taxon>
        <taxon>Magnoliopsida</taxon>
        <taxon>Liliopsida</taxon>
        <taxon>Poales</taxon>
        <taxon>Poaceae</taxon>
        <taxon>PACMAD clade</taxon>
        <taxon>Chloridoideae</taxon>
        <taxon>Eragrostideae</taxon>
        <taxon>Eragrostidinae</taxon>
        <taxon>Eragrostis</taxon>
    </lineage>
</organism>
<dbReference type="InterPro" id="IPR018957">
    <property type="entry name" value="Znf_C3HC4_RING-type"/>
</dbReference>
<feature type="repeat" description="ANK" evidence="4">
    <location>
        <begin position="533"/>
        <end position="565"/>
    </location>
</feature>
<dbReference type="InterPro" id="IPR001841">
    <property type="entry name" value="Znf_RING"/>
</dbReference>
<evidence type="ECO:0000256" key="5">
    <source>
        <dbReference type="PROSITE-ProRule" id="PRU00175"/>
    </source>
</evidence>
<dbReference type="PROSITE" id="PS50297">
    <property type="entry name" value="ANK_REP_REGION"/>
    <property type="match status" value="1"/>
</dbReference>
<dbReference type="SMART" id="SM00248">
    <property type="entry name" value="ANK"/>
    <property type="match status" value="3"/>
</dbReference>
<dbReference type="PROSITE" id="PS50089">
    <property type="entry name" value="ZF_RING_2"/>
    <property type="match status" value="1"/>
</dbReference>
<sequence length="702" mass="76501">FSLASRPLHRTAPPTSAPHRPADKRTAPQIAAGSCPSPCVRLFFGAKRGFLLPLLPLGSTHPLPPVLIPGTRIMAANVGESTSGSGSGGDAGGSFECNICFELPQEPIVTLCGHLFCWPCLYKWLRIHSHSPECPVCKAVVEEDKLVPLYGRGKDRVDPRSKSVPGAEIPNRPAGQRPATAPQADPNNHFPNANQNPWFMGGGIPLANARWGNYTFSAAFGGLFPLLSFQVHGFPDATAYGQPAGFPYGYGHGHGHGHAFHGAHAGHAHAAPRHAPNGQQQQADVYLKALLILFQRASQFLLPYRVSRKSGDRAGLGWAGSAGKVGCQSTEGKVEHVSSSHCTPRLRFPPSFPESKPAPNPLHSTPLLSSPLLGFFSDPFEARRRKHSLPHSKRRGGEPELPAMRRRRDPTPSDAFKILLGKDVDKWPQEARFLAAACDGDVRRLKEMAKSMDKEGKGIQVTLANTNFVGTYALHAACDSGSLRVLRYLVEDLNMDPNKHYTQFTALELALESSSVPCVKLLVQAGADVNVSRSFHPLAKAAEKGLTEAIKCLVEAGANANVPDTDDDIVKKRKSDLKRQAGDAFRKEDYLNASLLYTQALKVDHFDGTLFSNRSLCWLRLGEGEKALDDAVKCVMLRPKWGKAYYRKGAALMLLKDYEDAYNTLSRGLDLDPESEEMEKLFWEAMELKCCPQEADAESGSS</sequence>
<dbReference type="GO" id="GO:0008270">
    <property type="term" value="F:zinc ion binding"/>
    <property type="evidence" value="ECO:0007669"/>
    <property type="project" value="UniProtKB-KW"/>
</dbReference>
<dbReference type="SUPFAM" id="SSF48403">
    <property type="entry name" value="Ankyrin repeat"/>
    <property type="match status" value="1"/>
</dbReference>
<evidence type="ECO:0000256" key="3">
    <source>
        <dbReference type="ARBA" id="ARBA00022833"/>
    </source>
</evidence>
<feature type="domain" description="RING-type" evidence="8">
    <location>
        <begin position="97"/>
        <end position="138"/>
    </location>
</feature>
<dbReference type="AlphaFoldDB" id="A0A5J9WLI8"/>
<feature type="compositionally biased region" description="Basic residues" evidence="7">
    <location>
        <begin position="384"/>
        <end position="394"/>
    </location>
</feature>
<keyword evidence="3" id="KW-0862">Zinc</keyword>
<feature type="compositionally biased region" description="Polar residues" evidence="7">
    <location>
        <begin position="185"/>
        <end position="194"/>
    </location>
</feature>
<evidence type="ECO:0000256" key="6">
    <source>
        <dbReference type="PROSITE-ProRule" id="PRU00339"/>
    </source>
</evidence>
<dbReference type="Pfam" id="PF00097">
    <property type="entry name" value="zf-C3HC4"/>
    <property type="match status" value="1"/>
</dbReference>
<feature type="region of interest" description="Disordered" evidence="7">
    <location>
        <begin position="151"/>
        <end position="194"/>
    </location>
</feature>
<dbReference type="SUPFAM" id="SSF48452">
    <property type="entry name" value="TPR-like"/>
    <property type="match status" value="1"/>
</dbReference>
<keyword evidence="2 5" id="KW-0863">Zinc-finger</keyword>
<evidence type="ECO:0000256" key="7">
    <source>
        <dbReference type="SAM" id="MobiDB-lite"/>
    </source>
</evidence>
<feature type="non-terminal residue" evidence="9">
    <location>
        <position position="1"/>
    </location>
</feature>
<dbReference type="Gene3D" id="3.30.40.10">
    <property type="entry name" value="Zinc/RING finger domain, C3HC4 (zinc finger)"/>
    <property type="match status" value="1"/>
</dbReference>
<dbReference type="Gene3D" id="1.25.40.10">
    <property type="entry name" value="Tetratricopeptide repeat domain"/>
    <property type="match status" value="1"/>
</dbReference>
<dbReference type="SMART" id="SM00028">
    <property type="entry name" value="TPR"/>
    <property type="match status" value="2"/>
</dbReference>
<keyword evidence="6" id="KW-0802">TPR repeat</keyword>
<dbReference type="FunFam" id="3.30.40.10:FF:000523">
    <property type="entry name" value="RING finger protein 5"/>
    <property type="match status" value="1"/>
</dbReference>
<feature type="compositionally biased region" description="Basic and acidic residues" evidence="7">
    <location>
        <begin position="151"/>
        <end position="161"/>
    </location>
</feature>
<dbReference type="SMART" id="SM00184">
    <property type="entry name" value="RING"/>
    <property type="match status" value="1"/>
</dbReference>
<dbReference type="InterPro" id="IPR011990">
    <property type="entry name" value="TPR-like_helical_dom_sf"/>
</dbReference>
<reference evidence="9 10" key="1">
    <citation type="journal article" date="2019" name="Sci. Rep.">
        <title>A high-quality genome of Eragrostis curvula grass provides insights into Poaceae evolution and supports new strategies to enhance forage quality.</title>
        <authorList>
            <person name="Carballo J."/>
            <person name="Santos B.A.C.M."/>
            <person name="Zappacosta D."/>
            <person name="Garbus I."/>
            <person name="Selva J.P."/>
            <person name="Gallo C.A."/>
            <person name="Diaz A."/>
            <person name="Albertini E."/>
            <person name="Caccamo M."/>
            <person name="Echenique V."/>
        </authorList>
    </citation>
    <scope>NUCLEOTIDE SEQUENCE [LARGE SCALE GENOMIC DNA]</scope>
    <source>
        <strain evidence="10">cv. Victoria</strain>
        <tissue evidence="9">Leaf</tissue>
    </source>
</reference>
<proteinExistence type="predicted"/>
<dbReference type="GO" id="GO:0005737">
    <property type="term" value="C:cytoplasm"/>
    <property type="evidence" value="ECO:0007669"/>
    <property type="project" value="UniProtKB-ARBA"/>
</dbReference>
<evidence type="ECO:0000256" key="2">
    <source>
        <dbReference type="ARBA" id="ARBA00022771"/>
    </source>
</evidence>
<evidence type="ECO:0000313" key="10">
    <source>
        <dbReference type="Proteomes" id="UP000324897"/>
    </source>
</evidence>
<dbReference type="PROSITE" id="PS50088">
    <property type="entry name" value="ANK_REPEAT"/>
    <property type="match status" value="2"/>
</dbReference>
<feature type="compositionally biased region" description="Basic residues" evidence="7">
    <location>
        <begin position="259"/>
        <end position="272"/>
    </location>
</feature>
<dbReference type="Gramene" id="TVU48786">
    <property type="protein sequence ID" value="TVU48786"/>
    <property type="gene ID" value="EJB05_00060"/>
</dbReference>
<dbReference type="PROSITE" id="PS00518">
    <property type="entry name" value="ZF_RING_1"/>
    <property type="match status" value="1"/>
</dbReference>
<dbReference type="InterPro" id="IPR019734">
    <property type="entry name" value="TPR_rpt"/>
</dbReference>
<protein>
    <recommendedName>
        <fullName evidence="8">RING-type domain-containing protein</fullName>
    </recommendedName>
</protein>
<dbReference type="InterPro" id="IPR002110">
    <property type="entry name" value="Ankyrin_rpt"/>
</dbReference>
<feature type="region of interest" description="Disordered" evidence="7">
    <location>
        <begin position="334"/>
        <end position="360"/>
    </location>
</feature>
<feature type="region of interest" description="Disordered" evidence="7">
    <location>
        <begin position="259"/>
        <end position="279"/>
    </location>
</feature>
<keyword evidence="1" id="KW-0479">Metal-binding</keyword>
<dbReference type="OrthoDB" id="20872at2759"/>
<feature type="region of interest" description="Disordered" evidence="7">
    <location>
        <begin position="1"/>
        <end position="30"/>
    </location>
</feature>
<dbReference type="Proteomes" id="UP000324897">
    <property type="component" value="Chromosome 6"/>
</dbReference>
<evidence type="ECO:0000259" key="8">
    <source>
        <dbReference type="PROSITE" id="PS50089"/>
    </source>
</evidence>
<dbReference type="PROSITE" id="PS50005">
    <property type="entry name" value="TPR"/>
    <property type="match status" value="1"/>
</dbReference>
<dbReference type="Pfam" id="PF12796">
    <property type="entry name" value="Ank_2"/>
    <property type="match status" value="1"/>
</dbReference>
<dbReference type="GO" id="GO:0016567">
    <property type="term" value="P:protein ubiquitination"/>
    <property type="evidence" value="ECO:0007669"/>
    <property type="project" value="UniProtKB-UniPathway"/>
</dbReference>
<dbReference type="InterPro" id="IPR051616">
    <property type="entry name" value="Cul2-RING_E3_ligase_SR"/>
</dbReference>
<dbReference type="InterPro" id="IPR036770">
    <property type="entry name" value="Ankyrin_rpt-contain_sf"/>
</dbReference>
<keyword evidence="4" id="KW-0040">ANK repeat</keyword>
<keyword evidence="10" id="KW-1185">Reference proteome</keyword>
<feature type="compositionally biased region" description="Pro residues" evidence="7">
    <location>
        <begin position="350"/>
        <end position="360"/>
    </location>
</feature>
<evidence type="ECO:0000313" key="9">
    <source>
        <dbReference type="EMBL" id="TVU48786.1"/>
    </source>
</evidence>
<name>A0A5J9WLI8_9POAL</name>